<comment type="caution">
    <text evidence="1">The sequence shown here is derived from an EMBL/GenBank/DDBJ whole genome shotgun (WGS) entry which is preliminary data.</text>
</comment>
<reference evidence="1" key="1">
    <citation type="submission" date="2021-02" db="EMBL/GenBank/DDBJ databases">
        <authorList>
            <person name="Nowell W R."/>
        </authorList>
    </citation>
    <scope>NUCLEOTIDE SEQUENCE</scope>
</reference>
<dbReference type="AlphaFoldDB" id="A0A8S2WB04"/>
<accession>A0A8S2WB04</accession>
<dbReference type="EMBL" id="CAJOBC010094385">
    <property type="protein sequence ID" value="CAF4424650.1"/>
    <property type="molecule type" value="Genomic_DNA"/>
</dbReference>
<evidence type="ECO:0000313" key="2">
    <source>
        <dbReference type="Proteomes" id="UP000681722"/>
    </source>
</evidence>
<name>A0A8S2WB04_9BILA</name>
<dbReference type="Proteomes" id="UP000681722">
    <property type="component" value="Unassembled WGS sequence"/>
</dbReference>
<gene>
    <name evidence="1" type="ORF">SRO942_LOCUS40795</name>
</gene>
<proteinExistence type="predicted"/>
<sequence length="157" mass="18182">MHWSDESKLYKDDSNDYVPPKLFGILRGASVSNKSKYIKTIREAFAFVERYFRDELKVNGDFHSSCIEDVTDSLEKSSNFVKEKTIVNADLPSLEHSLIIRYLVGKRIYRFTSEAREYLKPILNGLHTNLTPSDITTTIAKKTIGKSFKWNFLKKHV</sequence>
<evidence type="ECO:0000313" key="1">
    <source>
        <dbReference type="EMBL" id="CAF4424650.1"/>
    </source>
</evidence>
<protein>
    <submittedName>
        <fullName evidence="1">Uncharacterized protein</fullName>
    </submittedName>
</protein>
<organism evidence="1 2">
    <name type="scientific">Didymodactylos carnosus</name>
    <dbReference type="NCBI Taxonomy" id="1234261"/>
    <lineage>
        <taxon>Eukaryota</taxon>
        <taxon>Metazoa</taxon>
        <taxon>Spiralia</taxon>
        <taxon>Gnathifera</taxon>
        <taxon>Rotifera</taxon>
        <taxon>Eurotatoria</taxon>
        <taxon>Bdelloidea</taxon>
        <taxon>Philodinida</taxon>
        <taxon>Philodinidae</taxon>
        <taxon>Didymodactylos</taxon>
    </lineage>
</organism>